<evidence type="ECO:0000256" key="5">
    <source>
        <dbReference type="PIRNR" id="PIRNR037207"/>
    </source>
</evidence>
<dbReference type="PANTHER" id="PTHR21367:SF1">
    <property type="entry name" value="ARGINYL-TRNA--PROTEIN TRANSFERASE 1"/>
    <property type="match status" value="1"/>
</dbReference>
<evidence type="ECO:0000313" key="9">
    <source>
        <dbReference type="EnsemblMetazoa" id="Aqu2.1.14748_001"/>
    </source>
</evidence>
<evidence type="ECO:0000256" key="2">
    <source>
        <dbReference type="ARBA" id="ARBA00022679"/>
    </source>
</evidence>
<keyword evidence="2 5" id="KW-0808">Transferase</keyword>
<dbReference type="Pfam" id="PF04376">
    <property type="entry name" value="ATE_N"/>
    <property type="match status" value="1"/>
</dbReference>
<evidence type="ECO:0000256" key="6">
    <source>
        <dbReference type="SAM" id="MobiDB-lite"/>
    </source>
</evidence>
<sequence>MGATQNKMADGEEEDKETVMATPAAPASPPGPLGSFRSIAMFAYQPGGPYPSHCGYCHSADERFCVEGLFSDKMSVHDFQYLVDRGFQRSGKFVYLPANKLTCCPQYVLRLDCSTFHISKEQRRAIRKMNEYLLNGRKEEEEGERSDTKGTEINDQNEEMEGLPSEGATVSTPLKPKKVVKPGAGADPNLPRCKKAKERRREAKEKKQAKKNPPQPLKPAPPTAKPNPTHVEDLLTLPDAEKCKHKLRKSLLCVNPVNDEFLDTYQQSYEVFRKFQMIIHKEPPEKCEQQHFDQFCIDSPLVQEEGPPGSDIKYGSYHQQYWIDDNLVMVGVVDILPSGVLCNYLYYDPYYRFIFPGVYSALCEISMNQTLYQRVPDLRYYYIGYYVHDCPKMNYKRKYDSCYLLCPITHRYVPLEICRKKLDSAKYCRFSDEGAEVERGGEGELGEVLIASDFGEFGYIKYSLIRDRMEGKLDDLVRSYVGIVGKDLAQTMILKIVGL</sequence>
<dbReference type="PANTHER" id="PTHR21367">
    <property type="entry name" value="ARGININE-TRNA-PROTEIN TRANSFERASE 1"/>
    <property type="match status" value="1"/>
</dbReference>
<feature type="compositionally biased region" description="Pro residues" evidence="6">
    <location>
        <begin position="213"/>
        <end position="225"/>
    </location>
</feature>
<reference evidence="10" key="1">
    <citation type="journal article" date="2010" name="Nature">
        <title>The Amphimedon queenslandica genome and the evolution of animal complexity.</title>
        <authorList>
            <person name="Srivastava M."/>
            <person name="Simakov O."/>
            <person name="Chapman J."/>
            <person name="Fahey B."/>
            <person name="Gauthier M.E."/>
            <person name="Mitros T."/>
            <person name="Richards G.S."/>
            <person name="Conaco C."/>
            <person name="Dacre M."/>
            <person name="Hellsten U."/>
            <person name="Larroux C."/>
            <person name="Putnam N.H."/>
            <person name="Stanke M."/>
            <person name="Adamska M."/>
            <person name="Darling A."/>
            <person name="Degnan S.M."/>
            <person name="Oakley T.H."/>
            <person name="Plachetzki D.C."/>
            <person name="Zhai Y."/>
            <person name="Adamski M."/>
            <person name="Calcino A."/>
            <person name="Cummins S.F."/>
            <person name="Goodstein D.M."/>
            <person name="Harris C."/>
            <person name="Jackson D.J."/>
            <person name="Leys S.P."/>
            <person name="Shu S."/>
            <person name="Woodcroft B.J."/>
            <person name="Vervoort M."/>
            <person name="Kosik K.S."/>
            <person name="Manning G."/>
            <person name="Degnan B.M."/>
            <person name="Rokhsar D.S."/>
        </authorList>
    </citation>
    <scope>NUCLEOTIDE SEQUENCE [LARGE SCALE GENOMIC DNA]</scope>
</reference>
<dbReference type="AlphaFoldDB" id="A0A1X7TJ30"/>
<evidence type="ECO:0000259" key="7">
    <source>
        <dbReference type="Pfam" id="PF04376"/>
    </source>
</evidence>
<evidence type="ECO:0000256" key="1">
    <source>
        <dbReference type="ARBA" id="ARBA00009991"/>
    </source>
</evidence>
<proteinExistence type="inferred from homology"/>
<protein>
    <recommendedName>
        <fullName evidence="5">Arginyl-tRNA--protein transferase 1</fullName>
        <shortName evidence="5">Arginyltransferase 1</shortName>
        <shortName evidence="5">R-transferase 1</shortName>
        <ecNumber evidence="5">2.3.2.8</ecNumber>
    </recommendedName>
    <alternativeName>
        <fullName evidence="5">Arginine-tRNA--protein transferase 1</fullName>
    </alternativeName>
</protein>
<evidence type="ECO:0000259" key="8">
    <source>
        <dbReference type="Pfam" id="PF04377"/>
    </source>
</evidence>
<evidence type="ECO:0000256" key="3">
    <source>
        <dbReference type="ARBA" id="ARBA00022786"/>
    </source>
</evidence>
<keyword evidence="3 5" id="KW-0833">Ubl conjugation pathway</keyword>
<feature type="compositionally biased region" description="Basic and acidic residues" evidence="6">
    <location>
        <begin position="137"/>
        <end position="152"/>
    </location>
</feature>
<feature type="region of interest" description="Disordered" evidence="6">
    <location>
        <begin position="137"/>
        <end position="231"/>
    </location>
</feature>
<dbReference type="eggNOG" id="KOG1193">
    <property type="taxonomic scope" value="Eukaryota"/>
</dbReference>
<dbReference type="InterPro" id="IPR017137">
    <property type="entry name" value="Arg-tRNA-P_Trfase_1_euk"/>
</dbReference>
<dbReference type="OrthoDB" id="74183at2759"/>
<comment type="similarity">
    <text evidence="1 5">Belongs to the R-transferase family.</text>
</comment>
<dbReference type="EnsemblMetazoa" id="Aqu2.1.14748_001">
    <property type="protein sequence ID" value="Aqu2.1.14748_001"/>
    <property type="gene ID" value="Aqu2.1.14748"/>
</dbReference>
<dbReference type="EnsemblMetazoa" id="XM_003390396.2">
    <property type="protein sequence ID" value="XP_003390444.2"/>
    <property type="gene ID" value="LOC100639754"/>
</dbReference>
<reference evidence="9" key="2">
    <citation type="submission" date="2017-05" db="UniProtKB">
        <authorList>
            <consortium name="EnsemblMetazoa"/>
        </authorList>
    </citation>
    <scope>IDENTIFICATION</scope>
</reference>
<evidence type="ECO:0000256" key="4">
    <source>
        <dbReference type="ARBA" id="ARBA00023315"/>
    </source>
</evidence>
<keyword evidence="4 5" id="KW-0012">Acyltransferase</keyword>
<comment type="catalytic activity">
    <reaction evidence="5">
        <text>an N-terminal L-alpha-aminoacyl-[protein] + L-arginyl-tRNA(Arg) = an N-terminal L-arginyl-L-aminoacyl-[protein] + tRNA(Arg) + H(+)</text>
        <dbReference type="Rhea" id="RHEA:10208"/>
        <dbReference type="Rhea" id="RHEA-COMP:9658"/>
        <dbReference type="Rhea" id="RHEA-COMP:9673"/>
        <dbReference type="Rhea" id="RHEA-COMP:10636"/>
        <dbReference type="Rhea" id="RHEA-COMP:10638"/>
        <dbReference type="ChEBI" id="CHEBI:15378"/>
        <dbReference type="ChEBI" id="CHEBI:78442"/>
        <dbReference type="ChEBI" id="CHEBI:78513"/>
        <dbReference type="ChEBI" id="CHEBI:78597"/>
        <dbReference type="ChEBI" id="CHEBI:83562"/>
        <dbReference type="EC" id="2.3.2.8"/>
    </reaction>
</comment>
<dbReference type="GO" id="GO:0004057">
    <property type="term" value="F:arginyl-tRNA--protein transferase activity"/>
    <property type="evidence" value="ECO:0007669"/>
    <property type="project" value="UniProtKB-EC"/>
</dbReference>
<dbReference type="KEGG" id="aqu:100639754"/>
<evidence type="ECO:0000313" key="10">
    <source>
        <dbReference type="Proteomes" id="UP000007879"/>
    </source>
</evidence>
<dbReference type="PIRSF" id="PIRSF037207">
    <property type="entry name" value="ATE1_euk"/>
    <property type="match status" value="1"/>
</dbReference>
<dbReference type="Pfam" id="PF04377">
    <property type="entry name" value="ATE_C"/>
    <property type="match status" value="1"/>
</dbReference>
<dbReference type="InParanoid" id="A0A1X7TJ30"/>
<comment type="function">
    <text evidence="5">Involved in the post-translational conjugation of arginine to the N-terminal aspartate or glutamate of a protein. This arginylation is required for degradation of the protein via the ubiquitin pathway.</text>
</comment>
<dbReference type="Proteomes" id="UP000007879">
    <property type="component" value="Unassembled WGS sequence"/>
</dbReference>
<dbReference type="GO" id="GO:0005737">
    <property type="term" value="C:cytoplasm"/>
    <property type="evidence" value="ECO:0007669"/>
    <property type="project" value="TreeGrafter"/>
</dbReference>
<dbReference type="EC" id="2.3.2.8" evidence="5"/>
<feature type="domain" description="N-end rule aminoacyl transferase C-terminal" evidence="8">
    <location>
        <begin position="268"/>
        <end position="406"/>
    </location>
</feature>
<feature type="domain" description="N-end aminoacyl transferase N-terminal" evidence="7">
    <location>
        <begin position="52"/>
        <end position="124"/>
    </location>
</feature>
<feature type="region of interest" description="Disordered" evidence="6">
    <location>
        <begin position="1"/>
        <end position="31"/>
    </location>
</feature>
<dbReference type="InterPro" id="IPR007472">
    <property type="entry name" value="N-end_Aminoacyl_Trfase_C"/>
</dbReference>
<dbReference type="InterPro" id="IPR030700">
    <property type="entry name" value="N-end_Aminoacyl_Trfase"/>
</dbReference>
<accession>A0A1X7TJ30</accession>
<name>A0A1X7TJ30_AMPQE</name>
<gene>
    <name evidence="9" type="primary">100639754</name>
</gene>
<dbReference type="InterPro" id="IPR007471">
    <property type="entry name" value="N-end_Aminoacyl_Trfase_N"/>
</dbReference>
<keyword evidence="10" id="KW-1185">Reference proteome</keyword>
<organism evidence="9">
    <name type="scientific">Amphimedon queenslandica</name>
    <name type="common">Sponge</name>
    <dbReference type="NCBI Taxonomy" id="400682"/>
    <lineage>
        <taxon>Eukaryota</taxon>
        <taxon>Metazoa</taxon>
        <taxon>Porifera</taxon>
        <taxon>Demospongiae</taxon>
        <taxon>Heteroscleromorpha</taxon>
        <taxon>Haplosclerida</taxon>
        <taxon>Niphatidae</taxon>
        <taxon>Amphimedon</taxon>
    </lineage>
</organism>